<sequence length="132" mass="14721">MKRRDTIGFDESNPNVSKSLSQKTKQWCLRRTGEAGSASPGPAIATGEVYSRRCNLKNMSDRPLGIQTDTEKPADEVQEKYWQVEAEVLTARHRSHHTSRAQRNPVAEHKERQGTVAIFLLKLESGGAGSPY</sequence>
<evidence type="ECO:0000313" key="3">
    <source>
        <dbReference type="Proteomes" id="UP000712600"/>
    </source>
</evidence>
<dbReference type="AlphaFoldDB" id="A0A8S9QU79"/>
<dbReference type="EMBL" id="QGKX02000996">
    <property type="protein sequence ID" value="KAF3554808.1"/>
    <property type="molecule type" value="Genomic_DNA"/>
</dbReference>
<feature type="compositionally biased region" description="Polar residues" evidence="1">
    <location>
        <begin position="12"/>
        <end position="24"/>
    </location>
</feature>
<protein>
    <submittedName>
        <fullName evidence="2">Uncharacterized protein</fullName>
    </submittedName>
</protein>
<organism evidence="2 3">
    <name type="scientific">Brassica cretica</name>
    <name type="common">Mustard</name>
    <dbReference type="NCBI Taxonomy" id="69181"/>
    <lineage>
        <taxon>Eukaryota</taxon>
        <taxon>Viridiplantae</taxon>
        <taxon>Streptophyta</taxon>
        <taxon>Embryophyta</taxon>
        <taxon>Tracheophyta</taxon>
        <taxon>Spermatophyta</taxon>
        <taxon>Magnoliopsida</taxon>
        <taxon>eudicotyledons</taxon>
        <taxon>Gunneridae</taxon>
        <taxon>Pentapetalae</taxon>
        <taxon>rosids</taxon>
        <taxon>malvids</taxon>
        <taxon>Brassicales</taxon>
        <taxon>Brassicaceae</taxon>
        <taxon>Brassiceae</taxon>
        <taxon>Brassica</taxon>
    </lineage>
</organism>
<reference evidence="2" key="1">
    <citation type="submission" date="2019-12" db="EMBL/GenBank/DDBJ databases">
        <title>Genome sequencing and annotation of Brassica cretica.</title>
        <authorList>
            <person name="Studholme D.J."/>
            <person name="Sarris P."/>
        </authorList>
    </citation>
    <scope>NUCLEOTIDE SEQUENCE</scope>
    <source>
        <strain evidence="2">PFS-109/04</strain>
        <tissue evidence="2">Leaf</tissue>
    </source>
</reference>
<evidence type="ECO:0000313" key="2">
    <source>
        <dbReference type="EMBL" id="KAF3554808.1"/>
    </source>
</evidence>
<feature type="region of interest" description="Disordered" evidence="1">
    <location>
        <begin position="1"/>
        <end position="24"/>
    </location>
</feature>
<gene>
    <name evidence="2" type="ORF">F2Q69_00014471</name>
</gene>
<comment type="caution">
    <text evidence="2">The sequence shown here is derived from an EMBL/GenBank/DDBJ whole genome shotgun (WGS) entry which is preliminary data.</text>
</comment>
<dbReference type="Proteomes" id="UP000712600">
    <property type="component" value="Unassembled WGS sequence"/>
</dbReference>
<evidence type="ECO:0000256" key="1">
    <source>
        <dbReference type="SAM" id="MobiDB-lite"/>
    </source>
</evidence>
<proteinExistence type="predicted"/>
<accession>A0A8S9QU79</accession>
<name>A0A8S9QU79_BRACR</name>